<dbReference type="Gene3D" id="3.90.210.10">
    <property type="entry name" value="Heat-Labile Enterotoxin, subunit A"/>
    <property type="match status" value="1"/>
</dbReference>
<dbReference type="EMBL" id="AKKL01000020">
    <property type="protein sequence ID" value="EKT62437.1"/>
    <property type="molecule type" value="Genomic_DNA"/>
</dbReference>
<reference evidence="1 2" key="1">
    <citation type="journal article" date="2012" name="BMC Genomics">
        <title>Comparative genomics of bacteria in the genus Providencia isolated from wild Drosophila melanogaster.</title>
        <authorList>
            <person name="Galac M.R."/>
            <person name="Lazzaro B.P."/>
        </authorList>
    </citation>
    <scope>NUCLEOTIDE SEQUENCE [LARGE SCALE GENOMIC DNA]</scope>
    <source>
        <strain evidence="1 2">DSM 19968</strain>
    </source>
</reference>
<dbReference type="eggNOG" id="ENOG50339NB">
    <property type="taxonomic scope" value="Bacteria"/>
</dbReference>
<dbReference type="GO" id="GO:0005576">
    <property type="term" value="C:extracellular region"/>
    <property type="evidence" value="ECO:0007669"/>
    <property type="project" value="InterPro"/>
</dbReference>
<dbReference type="PATRIC" id="fig|1141662.3.peg.1545"/>
<name>K8WYI6_9GAMM</name>
<evidence type="ECO:0000313" key="1">
    <source>
        <dbReference type="EMBL" id="EKT62437.1"/>
    </source>
</evidence>
<dbReference type="Proteomes" id="UP000009336">
    <property type="component" value="Unassembled WGS sequence"/>
</dbReference>
<dbReference type="STRING" id="1141662.OOA_07615"/>
<sequence length="263" mass="30033">MQEYYIDKLLVFIILFVLIFITLNTAHAIPPPDIVYRIDSRPPNQIFATGFQSWGDDEDLLRHVSGESINNRTSALISTTSNWMTIEQMARTLMGPNTQAWVYAIRPSINFHDINGSLINSNMQNAENINISRQSLALYRTYSWQEEFAAYNTITNRQIHYAQAITSNAENFITISPVQIHNAAYEQRAPQISHNFLNATNVIIPNVYYLGDFDHYPVEPAHGFDGCPGPHHKSNSLRKNFCKIKSMENTINIGIRRIIITNT</sequence>
<accession>K8WYI6</accession>
<dbReference type="GO" id="GO:0003950">
    <property type="term" value="F:NAD+ poly-ADP-ribosyltransferase activity"/>
    <property type="evidence" value="ECO:0007669"/>
    <property type="project" value="InterPro"/>
</dbReference>
<proteinExistence type="predicted"/>
<protein>
    <recommendedName>
        <fullName evidence="3">Pertussis toxin subunit 1</fullName>
    </recommendedName>
</protein>
<comment type="caution">
    <text evidence="1">The sequence shown here is derived from an EMBL/GenBank/DDBJ whole genome shotgun (WGS) entry which is preliminary data.</text>
</comment>
<keyword evidence="2" id="KW-1185">Reference proteome</keyword>
<dbReference type="OrthoDB" id="6446522at2"/>
<dbReference type="InterPro" id="IPR003898">
    <property type="entry name" value="Borpert_toxA"/>
</dbReference>
<evidence type="ECO:0000313" key="2">
    <source>
        <dbReference type="Proteomes" id="UP000009336"/>
    </source>
</evidence>
<evidence type="ECO:0008006" key="3">
    <source>
        <dbReference type="Google" id="ProtNLM"/>
    </source>
</evidence>
<organism evidence="1 2">
    <name type="scientific">Providencia burhodogranariea DSM 19968</name>
    <dbReference type="NCBI Taxonomy" id="1141662"/>
    <lineage>
        <taxon>Bacteria</taxon>
        <taxon>Pseudomonadati</taxon>
        <taxon>Pseudomonadota</taxon>
        <taxon>Gammaproteobacteria</taxon>
        <taxon>Enterobacterales</taxon>
        <taxon>Morganellaceae</taxon>
        <taxon>Providencia</taxon>
    </lineage>
</organism>
<dbReference type="AlphaFoldDB" id="K8WYI6"/>
<dbReference type="Pfam" id="PF02917">
    <property type="entry name" value="Pertussis_S1"/>
    <property type="match status" value="1"/>
</dbReference>
<dbReference type="HOGENOM" id="CLU_1057111_0_0_6"/>
<dbReference type="SUPFAM" id="SSF56399">
    <property type="entry name" value="ADP-ribosylation"/>
    <property type="match status" value="1"/>
</dbReference>
<dbReference type="RefSeq" id="WP_008911548.1">
    <property type="nucleotide sequence ID" value="NZ_KB233222.1"/>
</dbReference>
<gene>
    <name evidence="1" type="ORF">OOA_07615</name>
</gene>